<feature type="compositionally biased region" description="Low complexity" evidence="2">
    <location>
        <begin position="2673"/>
        <end position="2687"/>
    </location>
</feature>
<dbReference type="KEGG" id="hro:HELRODRAFT_169583"/>
<dbReference type="OMA" id="TININYD"/>
<feature type="compositionally biased region" description="Polar residues" evidence="2">
    <location>
        <begin position="1499"/>
        <end position="1514"/>
    </location>
</feature>
<evidence type="ECO:0000313" key="5">
    <source>
        <dbReference type="Proteomes" id="UP000015101"/>
    </source>
</evidence>
<feature type="compositionally biased region" description="Low complexity" evidence="2">
    <location>
        <begin position="848"/>
        <end position="860"/>
    </location>
</feature>
<keyword evidence="1" id="KW-0175">Coiled coil</keyword>
<feature type="compositionally biased region" description="Basic residues" evidence="2">
    <location>
        <begin position="863"/>
        <end position="874"/>
    </location>
</feature>
<reference evidence="4" key="3">
    <citation type="submission" date="2015-06" db="UniProtKB">
        <authorList>
            <consortium name="EnsemblMetazoa"/>
        </authorList>
    </citation>
    <scope>IDENTIFICATION</scope>
</reference>
<dbReference type="EMBL" id="KB096134">
    <property type="protein sequence ID" value="ESO07885.1"/>
    <property type="molecule type" value="Genomic_DNA"/>
</dbReference>
<feature type="compositionally biased region" description="Low complexity" evidence="2">
    <location>
        <begin position="1479"/>
        <end position="1492"/>
    </location>
</feature>
<feature type="compositionally biased region" description="Acidic residues" evidence="2">
    <location>
        <begin position="2109"/>
        <end position="2121"/>
    </location>
</feature>
<feature type="compositionally biased region" description="Basic and acidic residues" evidence="2">
    <location>
        <begin position="2197"/>
        <end position="2212"/>
    </location>
</feature>
<feature type="region of interest" description="Disordered" evidence="2">
    <location>
        <begin position="2436"/>
        <end position="2467"/>
    </location>
</feature>
<feature type="compositionally biased region" description="Low complexity" evidence="2">
    <location>
        <begin position="1734"/>
        <end position="1745"/>
    </location>
</feature>
<accession>T1F249</accession>
<evidence type="ECO:0000256" key="1">
    <source>
        <dbReference type="SAM" id="Coils"/>
    </source>
</evidence>
<feature type="compositionally biased region" description="Polar residues" evidence="2">
    <location>
        <begin position="2455"/>
        <end position="2467"/>
    </location>
</feature>
<feature type="coiled-coil region" evidence="1">
    <location>
        <begin position="42"/>
        <end position="69"/>
    </location>
</feature>
<feature type="region of interest" description="Disordered" evidence="2">
    <location>
        <begin position="1262"/>
        <end position="1303"/>
    </location>
</feature>
<dbReference type="EMBL" id="AMQM01003316">
    <property type="status" value="NOT_ANNOTATED_CDS"/>
    <property type="molecule type" value="Genomic_DNA"/>
</dbReference>
<feature type="region of interest" description="Disordered" evidence="2">
    <location>
        <begin position="1663"/>
        <end position="1682"/>
    </location>
</feature>
<evidence type="ECO:0000313" key="4">
    <source>
        <dbReference type="EnsemblMetazoa" id="HelroP169583"/>
    </source>
</evidence>
<evidence type="ECO:0000256" key="2">
    <source>
        <dbReference type="SAM" id="MobiDB-lite"/>
    </source>
</evidence>
<feature type="compositionally biased region" description="Basic and acidic residues" evidence="2">
    <location>
        <begin position="830"/>
        <end position="847"/>
    </location>
</feature>
<feature type="compositionally biased region" description="Basic residues" evidence="2">
    <location>
        <begin position="814"/>
        <end position="829"/>
    </location>
</feature>
<feature type="region of interest" description="Disordered" evidence="2">
    <location>
        <begin position="1706"/>
        <end position="1757"/>
    </location>
</feature>
<feature type="compositionally biased region" description="Basic and acidic residues" evidence="2">
    <location>
        <begin position="747"/>
        <end position="790"/>
    </location>
</feature>
<reference evidence="3 5" key="2">
    <citation type="journal article" date="2013" name="Nature">
        <title>Insights into bilaterian evolution from three spiralian genomes.</title>
        <authorList>
            <person name="Simakov O."/>
            <person name="Marletaz F."/>
            <person name="Cho S.J."/>
            <person name="Edsinger-Gonzales E."/>
            <person name="Havlak P."/>
            <person name="Hellsten U."/>
            <person name="Kuo D.H."/>
            <person name="Larsson T."/>
            <person name="Lv J."/>
            <person name="Arendt D."/>
            <person name="Savage R."/>
            <person name="Osoegawa K."/>
            <person name="de Jong P."/>
            <person name="Grimwood J."/>
            <person name="Chapman J.A."/>
            <person name="Shapiro H."/>
            <person name="Aerts A."/>
            <person name="Otillar R.P."/>
            <person name="Terry A.Y."/>
            <person name="Boore J.L."/>
            <person name="Grigoriev I.V."/>
            <person name="Lindberg D.R."/>
            <person name="Seaver E.C."/>
            <person name="Weisblat D.A."/>
            <person name="Putnam N.H."/>
            <person name="Rokhsar D.S."/>
        </authorList>
    </citation>
    <scope>NUCLEOTIDE SEQUENCE</scope>
</reference>
<feature type="compositionally biased region" description="Acidic residues" evidence="2">
    <location>
        <begin position="2660"/>
        <end position="2672"/>
    </location>
</feature>
<feature type="compositionally biased region" description="Low complexity" evidence="2">
    <location>
        <begin position="1944"/>
        <end position="1963"/>
    </location>
</feature>
<protein>
    <submittedName>
        <fullName evidence="3 4">Uncharacterized protein</fullName>
    </submittedName>
</protein>
<feature type="region of interest" description="Disordered" evidence="2">
    <location>
        <begin position="1890"/>
        <end position="2008"/>
    </location>
</feature>
<name>T1F249_HELRO</name>
<dbReference type="HOGENOM" id="CLU_226602_0_0_1"/>
<gene>
    <name evidence="4" type="primary">20202899</name>
    <name evidence="3" type="ORF">HELRODRAFT_169583</name>
</gene>
<feature type="compositionally biased region" description="Low complexity" evidence="2">
    <location>
        <begin position="2506"/>
        <end position="2536"/>
    </location>
</feature>
<evidence type="ECO:0000313" key="3">
    <source>
        <dbReference type="EMBL" id="ESO07885.1"/>
    </source>
</evidence>
<feature type="region of interest" description="Disordered" evidence="2">
    <location>
        <begin position="2103"/>
        <end position="2217"/>
    </location>
</feature>
<proteinExistence type="predicted"/>
<organism evidence="4 5">
    <name type="scientific">Helobdella robusta</name>
    <name type="common">Californian leech</name>
    <dbReference type="NCBI Taxonomy" id="6412"/>
    <lineage>
        <taxon>Eukaryota</taxon>
        <taxon>Metazoa</taxon>
        <taxon>Spiralia</taxon>
        <taxon>Lophotrochozoa</taxon>
        <taxon>Annelida</taxon>
        <taxon>Clitellata</taxon>
        <taxon>Hirudinea</taxon>
        <taxon>Rhynchobdellida</taxon>
        <taxon>Glossiphoniidae</taxon>
        <taxon>Helobdella</taxon>
    </lineage>
</organism>
<dbReference type="Proteomes" id="UP000015101">
    <property type="component" value="Unassembled WGS sequence"/>
</dbReference>
<feature type="compositionally biased region" description="Low complexity" evidence="2">
    <location>
        <begin position="1262"/>
        <end position="1295"/>
    </location>
</feature>
<keyword evidence="5" id="KW-1185">Reference proteome</keyword>
<feature type="compositionally biased region" description="Low complexity" evidence="2">
    <location>
        <begin position="2025"/>
        <end position="2034"/>
    </location>
</feature>
<feature type="region of interest" description="Disordered" evidence="2">
    <location>
        <begin position="2492"/>
        <end position="2539"/>
    </location>
</feature>
<feature type="compositionally biased region" description="Polar residues" evidence="2">
    <location>
        <begin position="1746"/>
        <end position="1757"/>
    </location>
</feature>
<feature type="region of interest" description="Disordered" evidence="2">
    <location>
        <begin position="2660"/>
        <end position="2687"/>
    </location>
</feature>
<feature type="region of interest" description="Disordered" evidence="2">
    <location>
        <begin position="2015"/>
        <end position="2034"/>
    </location>
</feature>
<dbReference type="GeneID" id="20202899"/>
<sequence length="2866" mass="332180">MEDVTSFERSHRLSLRLASGLNGKLKNTKPNVAQAVHFLEIAQKSENQRLKLQQEIEYYKRVLEDQRQQQVVQKFEFERELLLNKQKEKLIDKKIQTSSISSDISSSFVVSKLDSHKCSNQVNISNNLMNFNMDDNFTDSNLPNKNSGKNKAELKFAVPPKIHEYKINNQNHSNANACERSCYYECHHYNLNNESSKHEYLNRHHNKTNDHYVLQCESLNPPHKEPAEVIKYAVRNNSSNEDVTHKKIIKSQECKSGSPKNFDAILVQTSDKSHHHSVDRCKNVTTMINKDSSLANNGFNNNLNQNDFCCTLQNLAAENINVSNLHPLPKKRSSLKLAKPTTNIINENDNNNSNVESVLNVLNNQLATTTNQDTCVDELSLNKTGYKCNDEMLGNGCNINNNNVDGKDRETYFNDQDGACHNEVLEIEKHKNLVHDKSNNDFINRLTGMNRKSYKDESETSLLNYKLDNTSIVANSQDNKVDQPQCKGKVAACRQTSSVRNDAYVSEFSEKFFDRLTSSEQAKITNNKGVNKNSACLPSQSPLSYFNNYNTILIERSPHHQRNDGKEISVDQCANTNQAATTYFDEDDFSEYNHYYENNHNHIKNSVKNYSELYTNVEDLAVEKNSYTDEKDNYVANESNNNYNDFDVYEGEYVSFNKHDELNFNKSLHSRYYYDNFMPDFNDDGEPNVFYDDSYNIFNSLNYDGCYNMSCSNKGWNKEAMLIQQELQQFQQQSDYGDVIPPKNSKSRKDQSKNNYKKMTDKKKNGKQKPESNHKSEYNTSKDKRTDSKAQKLKNNRPHDKCNVTEVVEETQRNSKKSNHKSNHKKTKYKKDELANAKIDNKNDKDNNANSNCSNNIQDNTKSKNKKQIKRNNKKMQTVNDQPLDNSLIELLLKLAMSVMNKGDVPRELADSVRKLMLNYLNSETTYNNNCFADFTCTNRNGSENNSVDCNAVVAQLLSGCVEKDSIKHIMNNPILNAQQKPEQQPVAQLIGLLKSFTCCRNDQNSFSSLNNPDLLNVLQQTIISNNNENCLDSHEANNSIGNQQQNCFSQYRDQFISNESKLQKQANDFQVVNESQLQHPHKEMKERHGNGILETSPPLVDQINIKQDTNKSCATEKYSYVEQNTAKTLYEFDTEAYIKKTVEKQIELQMKQQQQQQILHKHSNYPPNYDENLNGSRNRCDINDGDNGSENFEEDEFIRNKNSINNNIESIIDFINNKKSTFFSNTNATSDNNDETVSVCNKKCLKWENNSNKAELGINNIVKNSNVNNNNRNNKNNSNNDSDDSNNYNNNNSSHYGKKDTQNSASVSDISECISQIATTETTTFTSATSCLTEDCECNRSSIHHHKHYNNGHHHCCHWRKKMNRKQKLRCCSKKSSRCNSFYHHPHHHHHHHRYYRHYNSSPDKKYKISSHNCSQTGSCESAINLNGRYIQRARNIRGRYMKGHKLEKLSSNKSNKINAKIENDNTVKYKTISNLQSNKINSNNSNTANNDVKFSNFDKSNSKQGTLKETTENNPKARTLLAEIFCKFNMAKNSRHCNDNNNNDCNNNNCYERNANNSSSSYKNTTSLNDDIDFNLKTLKKLLNERDEVRLFLISELEKVRQNLNEERMKYCGEISATKQQLADYSLAQKKKMANLEKIVYKRLEYYDKLIKEQQEYIDENHNSQSESGQQFLSGEQRHSLQHKPATILAQNLPPFYDDLSFILSTNNDDDEDEVNNDDSEVKAGQPDQKYVQPQPHQVQQQQCSSYTNHLPKNTSQTTENILNLAYAGNIDINEMDELSRQAGKKVSFFPSTPRRMKESLGQPVYNSSDINTDFNVDNISNVEKAKLLSESKKKLAQQPEQNEQLQYSSIPVKSRQQNKYGQQFLNTENLMEEKNFNQQYYLPEQHVQQQPHFQPHLQSQQQHLQQHSQPLQQQQLYWHQHRQQLKHQQTSKHQQQHFKQQHQLPHQQLQQRQPHLQALQFRKNYKQDHQQKHRQQQQNQQKRQHEHPQQHLQNHQQRHLKSQEHRYEKYQPNPQEQDYDQRQQQQQSQQYFSQHTNYHNFQPHHRLQQAENNNAGRRQTQQQPQNLMHNGPYTSVKMSKQDFFSQFKKPFIPNIDVRCNENDKANEDDDDDDDDDGSSDSNKHDDKNSDEDEDNESDCSSVDVNINQNYNNNNMNNSGGSSSDSSSATTSEYNYKTQNQPQQRHQQRYLKQSTPDKQKQSISEMRSDQRSQQQLMMHDELELTPHQPQQKVCPDGAIVSLPAGATPFTNAPAHGKIHKQSLECDCTHENVNENNNNSYNNEGFGDFKNDINDGLNNAEINNKSINSYISEQLQNVCMHNMMLERKLKQKEIVGQICDQSTGIQCNYKEEGDKEQQNLKKQQLQFQQDSQQQHNIKFSCLQQPRLTEPQLQQQITDSGSVENFKNKFNQVMQTLKKNLTINSNQQVMQNTEGTCNISKSENKENQDEELTTKHATTSEPQQQGCDVITRKQSTKCVAAVAKSKQDDAINRCELDNKTPQQPPSSSLRGLTSTTTLTTRTSLTITTSSRSSRSSNELHGKDNYEIMCNIYSDIMEINNQLEENQNRENNSNESHYAKRGVNNNNNDDNNNYDEEEEEENGDNVSNDADYKVEYNDNNFDAKNKMHHHVICSKSETFMSVLLSKLYQQMSDRIENVDDAAVDDDGDDDADDVNNSSRSNNNNYNNYDDINTGEANQMNMIACYNNNQLSNKMHNFDSYYYSKDNNYENSNKTCSSGKVAEVNELHHPEQNDDHRLQRFSHVHNHGHHLWMPQPQKHSINIPHSEIFKHYHYMQRYHHPSLRPIHPSHNENFSQMQTFQHRNYHENFQQHASIYPQHYYKPQSLNETAQQLTNNVITTPFSTWTKL</sequence>
<reference evidence="5" key="1">
    <citation type="submission" date="2012-12" db="EMBL/GenBank/DDBJ databases">
        <authorList>
            <person name="Hellsten U."/>
            <person name="Grimwood J."/>
            <person name="Chapman J.A."/>
            <person name="Shapiro H."/>
            <person name="Aerts A."/>
            <person name="Otillar R.P."/>
            <person name="Terry A.Y."/>
            <person name="Boore J.L."/>
            <person name="Simakov O."/>
            <person name="Marletaz F."/>
            <person name="Cho S.-J."/>
            <person name="Edsinger-Gonzales E."/>
            <person name="Havlak P."/>
            <person name="Kuo D.-H."/>
            <person name="Larsson T."/>
            <person name="Lv J."/>
            <person name="Arendt D."/>
            <person name="Savage R."/>
            <person name="Osoegawa K."/>
            <person name="de Jong P."/>
            <person name="Lindberg D.R."/>
            <person name="Seaver E.C."/>
            <person name="Weisblat D.A."/>
            <person name="Putnam N.H."/>
            <person name="Grigoriev I.V."/>
            <person name="Rokhsar D.S."/>
        </authorList>
    </citation>
    <scope>NUCLEOTIDE SEQUENCE</scope>
</reference>
<feature type="compositionally biased region" description="Acidic residues" evidence="2">
    <location>
        <begin position="2131"/>
        <end position="2140"/>
    </location>
</feature>
<feature type="compositionally biased region" description="Polar residues" evidence="2">
    <location>
        <begin position="1665"/>
        <end position="1676"/>
    </location>
</feature>
<feature type="region of interest" description="Disordered" evidence="2">
    <location>
        <begin position="2056"/>
        <end position="2077"/>
    </location>
</feature>
<feature type="region of interest" description="Disordered" evidence="2">
    <location>
        <begin position="735"/>
        <end position="879"/>
    </location>
</feature>
<feature type="compositionally biased region" description="Low complexity" evidence="2">
    <location>
        <begin position="1890"/>
        <end position="1921"/>
    </location>
</feature>
<feature type="region of interest" description="Disordered" evidence="2">
    <location>
        <begin position="1836"/>
        <end position="1860"/>
    </location>
</feature>
<dbReference type="InParanoid" id="T1F249"/>
<dbReference type="EnsemblMetazoa" id="HelroT169583">
    <property type="protein sequence ID" value="HelroP169583"/>
    <property type="gene ID" value="HelroG169583"/>
</dbReference>
<feature type="compositionally biased region" description="Acidic residues" evidence="2">
    <location>
        <begin position="2591"/>
        <end position="2602"/>
    </location>
</feature>
<feature type="region of interest" description="Disordered" evidence="2">
    <location>
        <begin position="2566"/>
        <end position="2611"/>
    </location>
</feature>
<feature type="compositionally biased region" description="Low complexity" evidence="2">
    <location>
        <begin position="2566"/>
        <end position="2575"/>
    </location>
</feature>
<feature type="region of interest" description="Disordered" evidence="2">
    <location>
        <begin position="1479"/>
        <end position="1514"/>
    </location>
</feature>
<feature type="compositionally biased region" description="Acidic residues" evidence="2">
    <location>
        <begin position="1710"/>
        <end position="1721"/>
    </location>
</feature>
<feature type="compositionally biased region" description="Polar residues" evidence="2">
    <location>
        <begin position="1841"/>
        <end position="1860"/>
    </location>
</feature>
<dbReference type="CTD" id="20202899"/>
<feature type="compositionally biased region" description="Low complexity" evidence="2">
    <location>
        <begin position="2141"/>
        <end position="2195"/>
    </location>
</feature>
<dbReference type="RefSeq" id="XP_009013674.1">
    <property type="nucleotide sequence ID" value="XM_009015426.1"/>
</dbReference>